<dbReference type="SUPFAM" id="SSF53474">
    <property type="entry name" value="alpha/beta-Hydrolases"/>
    <property type="match status" value="1"/>
</dbReference>
<accession>A0A9P8M4W2</accession>
<dbReference type="InterPro" id="IPR029058">
    <property type="entry name" value="AB_hydrolase_fold"/>
</dbReference>
<sequence length="652" mass="71029">MLSHRHEAGLIYSPARSAVAYEAKVVDDSVPAAFAGPPSLETDAAWQRLLKYNNLVVQKEDLKQVDRPSVSLRDGSGYLASLSVYHQLHCLNYIRQYAFPDYYTQGDGKLGSSVHIYHCIDTLRRIIMCHGDITPRTFEWSDLERHPVMKPRINAWYGIRYAEAPVGNLRWQAPRDIDINGTGSRGQVIDAVDAPLPCHQGYPGWWFNSTAGASTDLSKTPTGTEDCLNLDILSPAKPVNTSLPVIVQIHGGGYTLGSSSSLGPGYELAGNALVYQSSGGIVYVSIQYRLGAYGFLGGAEVAEKGVANAGLLDQRAALGWVQRHISKFGGDPAKVTIMGGSAGGGSVTHQLTLHGGVSNPPFRGAIAEYPWLQPLHSQSTIQRQYELLLTAAGCPDIQCLRAMPESDLAAAAQKTYDTGYALLEYGFGDFYYGPYVDGDIIRGLPSHEFSQGHFAKVPLLTNREGYEGVVFSNSSQTTSAELVTDLKTLFPGATQSFVSRLLQLYPRDGFNSTFFQRQQIFGDFIISCFSQYMAAAVSDRGEPVYKMIFDAGGGLHGSLVPFTETVNLNGTSNNATLASIIRSYYISFATRLDPNAVSYTDSNRPHWPTYQSDGNANFTVLSITDSSIEAGEDPDNSAQCDFFHGQSYVVRN</sequence>
<protein>
    <recommendedName>
        <fullName evidence="4">Carboxylic ester hydrolase</fullName>
        <ecNumber evidence="4">3.1.1.-</ecNumber>
    </recommendedName>
</protein>
<evidence type="ECO:0000313" key="6">
    <source>
        <dbReference type="EMBL" id="KAH0593843.1"/>
    </source>
</evidence>
<dbReference type="AlphaFoldDB" id="A0A9P8M4W2"/>
<dbReference type="PROSITE" id="PS00122">
    <property type="entry name" value="CARBOXYLESTERASE_B_1"/>
    <property type="match status" value="1"/>
</dbReference>
<comment type="similarity">
    <text evidence="3">Belongs to the ustYa family.</text>
</comment>
<comment type="caution">
    <text evidence="6">The sequence shown here is derived from an EMBL/GenBank/DDBJ whole genome shotgun (WGS) entry which is preliminary data.</text>
</comment>
<dbReference type="GO" id="GO:0043386">
    <property type="term" value="P:mycotoxin biosynthetic process"/>
    <property type="evidence" value="ECO:0007669"/>
    <property type="project" value="InterPro"/>
</dbReference>
<evidence type="ECO:0000313" key="7">
    <source>
        <dbReference type="Proteomes" id="UP000764110"/>
    </source>
</evidence>
<proteinExistence type="inferred from homology"/>
<keyword evidence="2 4" id="KW-0378">Hydrolase</keyword>
<dbReference type="InterPro" id="IPR002018">
    <property type="entry name" value="CarbesteraseB"/>
</dbReference>
<comment type="similarity">
    <text evidence="1 4">Belongs to the type-B carboxylesterase/lipase family.</text>
</comment>
<gene>
    <name evidence="6" type="ORF">MHUMG1_08164</name>
</gene>
<dbReference type="GO" id="GO:0016787">
    <property type="term" value="F:hydrolase activity"/>
    <property type="evidence" value="ECO:0007669"/>
    <property type="project" value="UniProtKB-KW"/>
</dbReference>
<keyword evidence="7" id="KW-1185">Reference proteome</keyword>
<evidence type="ECO:0000256" key="2">
    <source>
        <dbReference type="ARBA" id="ARBA00022801"/>
    </source>
</evidence>
<dbReference type="EC" id="3.1.1.-" evidence="4"/>
<evidence type="ECO:0000256" key="1">
    <source>
        <dbReference type="ARBA" id="ARBA00005964"/>
    </source>
</evidence>
<dbReference type="EMBL" id="JACEFI010000018">
    <property type="protein sequence ID" value="KAH0593843.1"/>
    <property type="molecule type" value="Genomic_DNA"/>
</dbReference>
<dbReference type="Proteomes" id="UP000764110">
    <property type="component" value="Unassembled WGS sequence"/>
</dbReference>
<name>A0A9P8M4W2_9HYPO</name>
<evidence type="ECO:0000256" key="3">
    <source>
        <dbReference type="ARBA" id="ARBA00035112"/>
    </source>
</evidence>
<dbReference type="Pfam" id="PF11807">
    <property type="entry name" value="UstYa"/>
    <property type="match status" value="1"/>
</dbReference>
<dbReference type="InterPro" id="IPR019826">
    <property type="entry name" value="Carboxylesterase_B_AS"/>
</dbReference>
<evidence type="ECO:0000256" key="4">
    <source>
        <dbReference type="RuleBase" id="RU361235"/>
    </source>
</evidence>
<dbReference type="InterPro" id="IPR050309">
    <property type="entry name" value="Type-B_Carboxylest/Lipase"/>
</dbReference>
<dbReference type="InterPro" id="IPR021765">
    <property type="entry name" value="UstYa-like"/>
</dbReference>
<reference evidence="6 7" key="1">
    <citation type="submission" date="2020-07" db="EMBL/GenBank/DDBJ databases">
        <title>Metarhizium humberi genome.</title>
        <authorList>
            <person name="Lysoe E."/>
        </authorList>
    </citation>
    <scope>NUCLEOTIDE SEQUENCE [LARGE SCALE GENOMIC DNA]</scope>
    <source>
        <strain evidence="6 7">ESALQ1638</strain>
    </source>
</reference>
<feature type="domain" description="Carboxylesterase type B" evidence="5">
    <location>
        <begin position="152"/>
        <end position="628"/>
    </location>
</feature>
<dbReference type="Pfam" id="PF00135">
    <property type="entry name" value="COesterase"/>
    <property type="match status" value="1"/>
</dbReference>
<evidence type="ECO:0000259" key="5">
    <source>
        <dbReference type="Pfam" id="PF00135"/>
    </source>
</evidence>
<organism evidence="6 7">
    <name type="scientific">Metarhizium humberi</name>
    <dbReference type="NCBI Taxonomy" id="2596975"/>
    <lineage>
        <taxon>Eukaryota</taxon>
        <taxon>Fungi</taxon>
        <taxon>Dikarya</taxon>
        <taxon>Ascomycota</taxon>
        <taxon>Pezizomycotina</taxon>
        <taxon>Sordariomycetes</taxon>
        <taxon>Hypocreomycetidae</taxon>
        <taxon>Hypocreales</taxon>
        <taxon>Clavicipitaceae</taxon>
        <taxon>Metarhizium</taxon>
    </lineage>
</organism>
<dbReference type="PANTHER" id="PTHR11559">
    <property type="entry name" value="CARBOXYLESTERASE"/>
    <property type="match status" value="1"/>
</dbReference>
<dbReference type="Gene3D" id="3.40.50.1820">
    <property type="entry name" value="alpha/beta hydrolase"/>
    <property type="match status" value="1"/>
</dbReference>